<evidence type="ECO:0000313" key="1">
    <source>
        <dbReference type="EMBL" id="MBC5688141.1"/>
    </source>
</evidence>
<reference evidence="1" key="1">
    <citation type="submission" date="2020-08" db="EMBL/GenBank/DDBJ databases">
        <title>Genome public.</title>
        <authorList>
            <person name="Liu C."/>
            <person name="Sun Q."/>
        </authorList>
    </citation>
    <scope>NUCLEOTIDE SEQUENCE</scope>
    <source>
        <strain evidence="1">NSJ-55</strain>
    </source>
</reference>
<evidence type="ECO:0008006" key="3">
    <source>
        <dbReference type="Google" id="ProtNLM"/>
    </source>
</evidence>
<protein>
    <recommendedName>
        <fullName evidence="3">Restriction alleviation protein, Lar family</fullName>
    </recommendedName>
</protein>
<comment type="caution">
    <text evidence="1">The sequence shown here is derived from an EMBL/GenBank/DDBJ whole genome shotgun (WGS) entry which is preliminary data.</text>
</comment>
<name>A0A923RP82_9FIRM</name>
<proteinExistence type="predicted"/>
<keyword evidence="2" id="KW-1185">Reference proteome</keyword>
<evidence type="ECO:0000313" key="2">
    <source>
        <dbReference type="Proteomes" id="UP000652477"/>
    </source>
</evidence>
<dbReference type="RefSeq" id="WP_186874775.1">
    <property type="nucleotide sequence ID" value="NZ_JACOPF010000001.1"/>
</dbReference>
<dbReference type="EMBL" id="JACOPF010000001">
    <property type="protein sequence ID" value="MBC5688141.1"/>
    <property type="molecule type" value="Genomic_DNA"/>
</dbReference>
<dbReference type="Proteomes" id="UP000652477">
    <property type="component" value="Unassembled WGS sequence"/>
</dbReference>
<accession>A0A923RP82</accession>
<gene>
    <name evidence="1" type="ORF">H8S37_04230</name>
</gene>
<organism evidence="1 2">
    <name type="scientific">Mediterraneibacter hominis</name>
    <dbReference type="NCBI Taxonomy" id="2763054"/>
    <lineage>
        <taxon>Bacteria</taxon>
        <taxon>Bacillati</taxon>
        <taxon>Bacillota</taxon>
        <taxon>Clostridia</taxon>
        <taxon>Lachnospirales</taxon>
        <taxon>Lachnospiraceae</taxon>
        <taxon>Mediterraneibacter</taxon>
    </lineage>
</organism>
<dbReference type="AlphaFoldDB" id="A0A923RP82"/>
<sequence length="83" mass="9358">MGEIKLKPCPICGTDVYSEFKHIGSNCTTAIYDLRIKCNNSNCGLVKHHRVELDNEAFDIVLKEIKFAVDDWNQRAGEDGAEE</sequence>